<evidence type="ECO:0000313" key="4">
    <source>
        <dbReference type="EMBL" id="CNU99045.1"/>
    </source>
</evidence>
<sequence>MLTRTVSIGVASGTPGQHTPSDLLRRADQAALAAKHAGGDSVAIFTADMSVSGELRNDIELHLRRGIESDALRLVYLPEVDLRTGDIVGTEALVRWQHPTRGLLAPGCFIPVAESINLAGELDRWVLRRACNEFSEWQSAGLGHDALLRINVSAGQLVTGGFVDFVADTIGQHGLDASSVCLEITENVVVQDLHTARATLARLKEVGVHIAIDDFGTGYSAISLLQTLPIDTLKIDKTFVRQLGTNTSDLVIVRGIMTLAEGFQLDVVAEGVETEAAARILLDQRCYRAQGFLFSRPVPGEAMRHMLSARRLPPTCIPATDPALS</sequence>
<dbReference type="InterPro" id="IPR050706">
    <property type="entry name" value="Cyclic-di-GMP_PDE-like"/>
</dbReference>
<accession>A0A655E3M8</accession>
<proteinExistence type="predicted"/>
<dbReference type="Pfam" id="PF00563">
    <property type="entry name" value="EAL"/>
    <property type="match status" value="1"/>
</dbReference>
<evidence type="ECO:0000256" key="1">
    <source>
        <dbReference type="SAM" id="MobiDB-lite"/>
    </source>
</evidence>
<dbReference type="PROSITE" id="PS50883">
    <property type="entry name" value="EAL"/>
    <property type="match status" value="1"/>
</dbReference>
<dbReference type="AlphaFoldDB" id="A0A655E3M8"/>
<organism evidence="4 5">
    <name type="scientific">Mycobacterium tuberculosis</name>
    <dbReference type="NCBI Taxonomy" id="1773"/>
    <lineage>
        <taxon>Bacteria</taxon>
        <taxon>Bacillati</taxon>
        <taxon>Actinomycetota</taxon>
        <taxon>Actinomycetes</taxon>
        <taxon>Mycobacteriales</taxon>
        <taxon>Mycobacteriaceae</taxon>
        <taxon>Mycobacterium</taxon>
        <taxon>Mycobacterium tuberculosis complex</taxon>
    </lineage>
</organism>
<dbReference type="InterPro" id="IPR043128">
    <property type="entry name" value="Rev_trsase/Diguanyl_cyclase"/>
</dbReference>
<dbReference type="Gene3D" id="3.30.70.270">
    <property type="match status" value="1"/>
</dbReference>
<dbReference type="InterPro" id="IPR035919">
    <property type="entry name" value="EAL_sf"/>
</dbReference>
<dbReference type="PROSITE" id="PS50887">
    <property type="entry name" value="GGDEF"/>
    <property type="match status" value="1"/>
</dbReference>
<dbReference type="PANTHER" id="PTHR33121">
    <property type="entry name" value="CYCLIC DI-GMP PHOSPHODIESTERASE PDEF"/>
    <property type="match status" value="1"/>
</dbReference>
<dbReference type="Proteomes" id="UP000039217">
    <property type="component" value="Unassembled WGS sequence"/>
</dbReference>
<evidence type="ECO:0000313" key="5">
    <source>
        <dbReference type="Proteomes" id="UP000039217"/>
    </source>
</evidence>
<dbReference type="GO" id="GO:0071111">
    <property type="term" value="F:cyclic-guanylate-specific phosphodiesterase activity"/>
    <property type="evidence" value="ECO:0007669"/>
    <property type="project" value="InterPro"/>
</dbReference>
<dbReference type="InterPro" id="IPR000160">
    <property type="entry name" value="GGDEF_dom"/>
</dbReference>
<evidence type="ECO:0000259" key="2">
    <source>
        <dbReference type="PROSITE" id="PS50883"/>
    </source>
</evidence>
<dbReference type="SMART" id="SM00052">
    <property type="entry name" value="EAL"/>
    <property type="match status" value="1"/>
</dbReference>
<dbReference type="InterPro" id="IPR029787">
    <property type="entry name" value="Nucleotide_cyclase"/>
</dbReference>
<dbReference type="SUPFAM" id="SSF141868">
    <property type="entry name" value="EAL domain-like"/>
    <property type="match status" value="1"/>
</dbReference>
<feature type="domain" description="GGDEF" evidence="3">
    <location>
        <begin position="1"/>
        <end position="47"/>
    </location>
</feature>
<gene>
    <name evidence="4" type="primary">cph2_2</name>
    <name evidence="4" type="ORF">ERS007661_01468</name>
</gene>
<feature type="domain" description="EAL" evidence="2">
    <location>
        <begin position="56"/>
        <end position="311"/>
    </location>
</feature>
<evidence type="ECO:0000259" key="3">
    <source>
        <dbReference type="PROSITE" id="PS50887"/>
    </source>
</evidence>
<reference evidence="4 5" key="1">
    <citation type="submission" date="2015-03" db="EMBL/GenBank/DDBJ databases">
        <authorList>
            <consortium name="Pathogen Informatics"/>
        </authorList>
    </citation>
    <scope>NUCLEOTIDE SEQUENCE [LARGE SCALE GENOMIC DNA]</scope>
    <source>
        <strain evidence="4 5">D00501624</strain>
    </source>
</reference>
<dbReference type="EMBL" id="CQQC01000412">
    <property type="protein sequence ID" value="CNU99045.1"/>
    <property type="molecule type" value="Genomic_DNA"/>
</dbReference>
<dbReference type="SUPFAM" id="SSF55073">
    <property type="entry name" value="Nucleotide cyclase"/>
    <property type="match status" value="1"/>
</dbReference>
<protein>
    <submittedName>
        <fullName evidence="4">Diguanylate cyclase</fullName>
    </submittedName>
</protein>
<feature type="region of interest" description="Disordered" evidence="1">
    <location>
        <begin position="1"/>
        <end position="21"/>
    </location>
</feature>
<dbReference type="CDD" id="cd01948">
    <property type="entry name" value="EAL"/>
    <property type="match status" value="1"/>
</dbReference>
<dbReference type="InterPro" id="IPR001633">
    <property type="entry name" value="EAL_dom"/>
</dbReference>
<name>A0A655E3M8_MYCTX</name>
<dbReference type="PANTHER" id="PTHR33121:SF70">
    <property type="entry name" value="SIGNALING PROTEIN YKOW"/>
    <property type="match status" value="1"/>
</dbReference>
<dbReference type="Gene3D" id="3.20.20.450">
    <property type="entry name" value="EAL domain"/>
    <property type="match status" value="1"/>
</dbReference>